<gene>
    <name evidence="2" type="ORF">BZG00_14055</name>
</gene>
<sequence>MRAVNQLGYGLLELLIGLSVSLMVMLAALSMMTSASVTQTRLDAKTSLSLELSRLLTMMESDIRRAGLCYQCGETTAFQVDKHLVLIENIGGTDDTDGTDGIDDADNITQGQCIRFAYQQTGVTPQLDAGREDVKGFRFDADNQAVEIYENHDDTDNWRCKFGYWRDISSRNIVIDNLTFEREEVSTSNDRVVTALIITLSAALKEAPHTQESLSRTLVLRNTMRQ</sequence>
<evidence type="ECO:0000313" key="3">
    <source>
        <dbReference type="Proteomes" id="UP000189021"/>
    </source>
</evidence>
<protein>
    <recommendedName>
        <fullName evidence="4">Pilus assembly protein PilW</fullName>
    </recommendedName>
</protein>
<dbReference type="RefSeq" id="WP_077659722.1">
    <property type="nucleotide sequence ID" value="NZ_CP040021.1"/>
</dbReference>
<name>A0AB36JWE8_9GAMM</name>
<dbReference type="AlphaFoldDB" id="A0AB36JWE8"/>
<reference evidence="2 3" key="1">
    <citation type="journal article" date="2017" name="Genome Announc.">
        <title>Draft Genome Sequences of Salinivibrio proteolyticus, Salinivibrio sharmensis, Salinivibrio siamensis, Salinivibrio costicola subsp. alcaliphilus, Salinivibrio costicola subsp. vallismortis, and 29 New Isolates Belonging to the Genus Salinivibrio.</title>
        <authorList>
            <person name="Lopez-Hermoso C."/>
            <person name="de la Haba R.R."/>
            <person name="Sanchez-Porro C."/>
            <person name="Bayliss S.C."/>
            <person name="Feil E.J."/>
            <person name="Ventosa A."/>
        </authorList>
    </citation>
    <scope>NUCLEOTIDE SEQUENCE [LARGE SCALE GENOMIC DNA]</scope>
    <source>
        <strain evidence="2 3">AL184</strain>
    </source>
</reference>
<keyword evidence="1" id="KW-0472">Membrane</keyword>
<organism evidence="2 3">
    <name type="scientific">Salinivibrio kushneri</name>
    <dbReference type="NCBI Taxonomy" id="1908198"/>
    <lineage>
        <taxon>Bacteria</taxon>
        <taxon>Pseudomonadati</taxon>
        <taxon>Pseudomonadota</taxon>
        <taxon>Gammaproteobacteria</taxon>
        <taxon>Vibrionales</taxon>
        <taxon>Vibrionaceae</taxon>
        <taxon>Salinivibrio</taxon>
    </lineage>
</organism>
<evidence type="ECO:0000256" key="1">
    <source>
        <dbReference type="SAM" id="Phobius"/>
    </source>
</evidence>
<keyword evidence="1" id="KW-1133">Transmembrane helix</keyword>
<dbReference type="InterPro" id="IPR016419">
    <property type="entry name" value="Prepilin_Pept-dep_B_prd"/>
</dbReference>
<dbReference type="Proteomes" id="UP000189021">
    <property type="component" value="Unassembled WGS sequence"/>
</dbReference>
<keyword evidence="1" id="KW-0812">Transmembrane</keyword>
<evidence type="ECO:0008006" key="4">
    <source>
        <dbReference type="Google" id="ProtNLM"/>
    </source>
</evidence>
<evidence type="ECO:0000313" key="2">
    <source>
        <dbReference type="EMBL" id="OOE38542.1"/>
    </source>
</evidence>
<accession>A0AB36JWE8</accession>
<dbReference type="PIRSF" id="PIRSF004525">
    <property type="entry name" value="Pilin_peptidase-dep_B_prd"/>
    <property type="match status" value="1"/>
</dbReference>
<keyword evidence="3" id="KW-1185">Reference proteome</keyword>
<dbReference type="EMBL" id="MUEK01000017">
    <property type="protein sequence ID" value="OOE38542.1"/>
    <property type="molecule type" value="Genomic_DNA"/>
</dbReference>
<feature type="transmembrane region" description="Helical" evidence="1">
    <location>
        <begin position="12"/>
        <end position="32"/>
    </location>
</feature>
<comment type="caution">
    <text evidence="2">The sequence shown here is derived from an EMBL/GenBank/DDBJ whole genome shotgun (WGS) entry which is preliminary data.</text>
</comment>
<proteinExistence type="predicted"/>